<accession>A0A4P2W0L7</accession>
<sequence>MKNKYILKSIVVTLALSSSFAYADWSYGGKFLATTAAGCVAGLGAGYMVGEYGGYDSQPKQIVTYMSGVTGCLTGALFSYFFYDDPTRELSQRSQQLQYVNDQLQLQLQATVNGNQLQKMGGRIPQNGSNTVDISRAELNNILNNMQIAKIDSSGLGGSSSIIKGLKDCGTIYPLWMGKDGFVNSLSSDKIQEESQWIPVSQNYALKVWQFYYSKEGCFEADKRYGYFENIMPGLSANLEKQLRYSLGIKKDGSNNNSN</sequence>
<reference evidence="3 4" key="1">
    <citation type="submission" date="2018-12" db="EMBL/GenBank/DDBJ databases">
        <title>Rubrispira sanarue gen. nov., sp., nov., a member of the order Silvanigrellales, isolated from a brackish lake in Hamamatsu Japan.</title>
        <authorList>
            <person name="Maejima Y."/>
            <person name="Iino T."/>
            <person name="Muraguchi Y."/>
            <person name="Fukuda K."/>
            <person name="Nojiri H."/>
            <person name="Ohkuma M."/>
            <person name="Moriuchi R."/>
            <person name="Dohra H."/>
            <person name="Kimbara K."/>
            <person name="Shintani M."/>
        </authorList>
    </citation>
    <scope>NUCLEOTIDE SEQUENCE [LARGE SCALE GENOMIC DNA]</scope>
    <source>
        <strain evidence="3 4">RF1110005</strain>
        <plasmid evidence="3 4">68K</plasmid>
    </source>
</reference>
<feature type="transmembrane region" description="Helical" evidence="1">
    <location>
        <begin position="31"/>
        <end position="50"/>
    </location>
</feature>
<keyword evidence="3" id="KW-0614">Plasmid</keyword>
<dbReference type="OrthoDB" id="9846359at2"/>
<evidence type="ECO:0000313" key="3">
    <source>
        <dbReference type="EMBL" id="BBH54712.1"/>
    </source>
</evidence>
<dbReference type="Proteomes" id="UP000291236">
    <property type="component" value="Plasmid 68K"/>
</dbReference>
<keyword evidence="2" id="KW-0732">Signal</keyword>
<dbReference type="KEGG" id="sbf:JCM31447_31860"/>
<evidence type="ECO:0000256" key="2">
    <source>
        <dbReference type="SAM" id="SignalP"/>
    </source>
</evidence>
<dbReference type="EMBL" id="AP019370">
    <property type="protein sequence ID" value="BBH54712.1"/>
    <property type="molecule type" value="Genomic_DNA"/>
</dbReference>
<protein>
    <submittedName>
        <fullName evidence="3">Uncharacterized protein</fullName>
    </submittedName>
</protein>
<gene>
    <name evidence="3" type="ORF">JCM31447_31860</name>
</gene>
<keyword evidence="1" id="KW-0472">Membrane</keyword>
<keyword evidence="1" id="KW-0812">Transmembrane</keyword>
<dbReference type="RefSeq" id="WP_130613245.1">
    <property type="nucleotide sequence ID" value="NZ_AP019370.1"/>
</dbReference>
<geneLocation type="plasmid" evidence="3 4">
    <name>68K</name>
</geneLocation>
<keyword evidence="4" id="KW-1185">Reference proteome</keyword>
<proteinExistence type="predicted"/>
<evidence type="ECO:0000256" key="1">
    <source>
        <dbReference type="SAM" id="Phobius"/>
    </source>
</evidence>
<dbReference type="AlphaFoldDB" id="A0A4P2W0L7"/>
<dbReference type="GeneID" id="39493266"/>
<organism evidence="3 4">
    <name type="scientific">Fluviispira sanaruensis</name>
    <dbReference type="NCBI Taxonomy" id="2493639"/>
    <lineage>
        <taxon>Bacteria</taxon>
        <taxon>Pseudomonadati</taxon>
        <taxon>Bdellovibrionota</taxon>
        <taxon>Oligoflexia</taxon>
        <taxon>Silvanigrellales</taxon>
        <taxon>Silvanigrellaceae</taxon>
        <taxon>Fluviispira</taxon>
    </lineage>
</organism>
<feature type="transmembrane region" description="Helical" evidence="1">
    <location>
        <begin position="62"/>
        <end position="83"/>
    </location>
</feature>
<evidence type="ECO:0000313" key="4">
    <source>
        <dbReference type="Proteomes" id="UP000291236"/>
    </source>
</evidence>
<name>A0A4P2W0L7_FLUSA</name>
<feature type="signal peptide" evidence="2">
    <location>
        <begin position="1"/>
        <end position="23"/>
    </location>
</feature>
<feature type="chain" id="PRO_5020820947" evidence="2">
    <location>
        <begin position="24"/>
        <end position="259"/>
    </location>
</feature>
<keyword evidence="1" id="KW-1133">Transmembrane helix</keyword>